<evidence type="ECO:0000313" key="2">
    <source>
        <dbReference type="EMBL" id="KAL3120555.1"/>
    </source>
</evidence>
<accession>A0ABD2LZ70</accession>
<keyword evidence="3" id="KW-1185">Reference proteome</keyword>
<gene>
    <name evidence="2" type="ORF">niasHT_007847</name>
</gene>
<feature type="region of interest" description="Disordered" evidence="1">
    <location>
        <begin position="34"/>
        <end position="77"/>
    </location>
</feature>
<sequence>MIIIRSRNLQLHGKDYARIESAVDYCEEVLAITNQRKSDRRGEGGGEGGMAKPKDGSSGKGWPSPGSCGHKGGAKDKSAIDLGTLRAVTWGR</sequence>
<protein>
    <submittedName>
        <fullName evidence="2">Uncharacterized protein</fullName>
    </submittedName>
</protein>
<reference evidence="2 3" key="1">
    <citation type="submission" date="2024-10" db="EMBL/GenBank/DDBJ databases">
        <authorList>
            <person name="Kim D."/>
        </authorList>
    </citation>
    <scope>NUCLEOTIDE SEQUENCE [LARGE SCALE GENOMIC DNA]</scope>
    <source>
        <strain evidence="2">BH-2024</strain>
    </source>
</reference>
<evidence type="ECO:0000313" key="3">
    <source>
        <dbReference type="Proteomes" id="UP001620626"/>
    </source>
</evidence>
<dbReference type="AlphaFoldDB" id="A0ABD2LZ70"/>
<dbReference type="Proteomes" id="UP001620626">
    <property type="component" value="Unassembled WGS sequence"/>
</dbReference>
<dbReference type="EMBL" id="JBICBT010000207">
    <property type="protein sequence ID" value="KAL3120555.1"/>
    <property type="molecule type" value="Genomic_DNA"/>
</dbReference>
<organism evidence="2 3">
    <name type="scientific">Heterodera trifolii</name>
    <dbReference type="NCBI Taxonomy" id="157864"/>
    <lineage>
        <taxon>Eukaryota</taxon>
        <taxon>Metazoa</taxon>
        <taxon>Ecdysozoa</taxon>
        <taxon>Nematoda</taxon>
        <taxon>Chromadorea</taxon>
        <taxon>Rhabditida</taxon>
        <taxon>Tylenchina</taxon>
        <taxon>Tylenchomorpha</taxon>
        <taxon>Tylenchoidea</taxon>
        <taxon>Heteroderidae</taxon>
        <taxon>Heteroderinae</taxon>
        <taxon>Heterodera</taxon>
    </lineage>
</organism>
<proteinExistence type="predicted"/>
<comment type="caution">
    <text evidence="2">The sequence shown here is derived from an EMBL/GenBank/DDBJ whole genome shotgun (WGS) entry which is preliminary data.</text>
</comment>
<evidence type="ECO:0000256" key="1">
    <source>
        <dbReference type="SAM" id="MobiDB-lite"/>
    </source>
</evidence>
<name>A0ABD2LZ70_9BILA</name>